<sequence>MEWILFSLSNISWAGGQRFVVPVKTQGGQSHPVNASLSGASLTSLLVPRASLLPIDVASLSALPPFMFSHQLFSCTLPKPRDKGTLGGTHCTAQPSGEFSLGRESAKRCFEDKMRDPPQRKEE</sequence>
<keyword evidence="2" id="KW-1185">Reference proteome</keyword>
<dbReference type="Proteomes" id="UP000827872">
    <property type="component" value="Linkage Group LG15"/>
</dbReference>
<evidence type="ECO:0000313" key="2">
    <source>
        <dbReference type="Proteomes" id="UP000827872"/>
    </source>
</evidence>
<dbReference type="EMBL" id="CM037628">
    <property type="protein sequence ID" value="KAH7996485.1"/>
    <property type="molecule type" value="Genomic_DNA"/>
</dbReference>
<protein>
    <submittedName>
        <fullName evidence="1">Uncharacterized protein</fullName>
    </submittedName>
</protein>
<organism evidence="1 2">
    <name type="scientific">Sphaerodactylus townsendi</name>
    <dbReference type="NCBI Taxonomy" id="933632"/>
    <lineage>
        <taxon>Eukaryota</taxon>
        <taxon>Metazoa</taxon>
        <taxon>Chordata</taxon>
        <taxon>Craniata</taxon>
        <taxon>Vertebrata</taxon>
        <taxon>Euteleostomi</taxon>
        <taxon>Lepidosauria</taxon>
        <taxon>Squamata</taxon>
        <taxon>Bifurcata</taxon>
        <taxon>Gekkota</taxon>
        <taxon>Sphaerodactylidae</taxon>
        <taxon>Sphaerodactylus</taxon>
    </lineage>
</organism>
<gene>
    <name evidence="1" type="ORF">K3G42_006841</name>
</gene>
<proteinExistence type="predicted"/>
<name>A0ACB8EUI1_9SAUR</name>
<evidence type="ECO:0000313" key="1">
    <source>
        <dbReference type="EMBL" id="KAH7996485.1"/>
    </source>
</evidence>
<comment type="caution">
    <text evidence="1">The sequence shown here is derived from an EMBL/GenBank/DDBJ whole genome shotgun (WGS) entry which is preliminary data.</text>
</comment>
<reference evidence="1" key="1">
    <citation type="submission" date="2021-08" db="EMBL/GenBank/DDBJ databases">
        <title>The first chromosome-level gecko genome reveals the dynamic sex chromosomes of Neotropical dwarf geckos (Sphaerodactylidae: Sphaerodactylus).</title>
        <authorList>
            <person name="Pinto B.J."/>
            <person name="Keating S.E."/>
            <person name="Gamble T."/>
        </authorList>
    </citation>
    <scope>NUCLEOTIDE SEQUENCE</scope>
    <source>
        <strain evidence="1">TG3544</strain>
    </source>
</reference>
<accession>A0ACB8EUI1</accession>